<dbReference type="STRING" id="1208323.B30_12427"/>
<dbReference type="InterPro" id="IPR017853">
    <property type="entry name" value="GH"/>
</dbReference>
<organism evidence="9 10">
    <name type="scientific">Celeribacter baekdonensis B30</name>
    <dbReference type="NCBI Taxonomy" id="1208323"/>
    <lineage>
        <taxon>Bacteria</taxon>
        <taxon>Pseudomonadati</taxon>
        <taxon>Pseudomonadota</taxon>
        <taxon>Alphaproteobacteria</taxon>
        <taxon>Rhodobacterales</taxon>
        <taxon>Roseobacteraceae</taxon>
        <taxon>Celeribacter</taxon>
    </lineage>
</organism>
<evidence type="ECO:0000256" key="1">
    <source>
        <dbReference type="ARBA" id="ARBA00004370"/>
    </source>
</evidence>
<dbReference type="InterPro" id="IPR011049">
    <property type="entry name" value="Serralysin-like_metalloprot_C"/>
</dbReference>
<dbReference type="InterPro" id="IPR018511">
    <property type="entry name" value="Hemolysin-typ_Ca-bd_CS"/>
</dbReference>
<evidence type="ECO:0000256" key="7">
    <source>
        <dbReference type="ARBA" id="ARBA00023136"/>
    </source>
</evidence>
<dbReference type="eggNOG" id="COG2931">
    <property type="taxonomic scope" value="Bacteria"/>
</dbReference>
<dbReference type="Proteomes" id="UP000006762">
    <property type="component" value="Unassembled WGS sequence"/>
</dbReference>
<evidence type="ECO:0000313" key="10">
    <source>
        <dbReference type="Proteomes" id="UP000006762"/>
    </source>
</evidence>
<dbReference type="InterPro" id="IPR001343">
    <property type="entry name" value="Hemolysn_Ca-bd"/>
</dbReference>
<dbReference type="SUPFAM" id="SSF51120">
    <property type="entry name" value="beta-Roll"/>
    <property type="match status" value="3"/>
</dbReference>
<evidence type="ECO:0000313" key="9">
    <source>
        <dbReference type="EMBL" id="EKE70807.1"/>
    </source>
</evidence>
<name>K2J7B9_9RHOB</name>
<dbReference type="PANTHER" id="PTHR38340">
    <property type="entry name" value="S-LAYER PROTEIN"/>
    <property type="match status" value="1"/>
</dbReference>
<keyword evidence="7" id="KW-0472">Membrane</keyword>
<accession>K2J7B9</accession>
<dbReference type="InterPro" id="IPR003995">
    <property type="entry name" value="RTX_toxin_determinant-A"/>
</dbReference>
<evidence type="ECO:0000256" key="2">
    <source>
        <dbReference type="ARBA" id="ARBA00004613"/>
    </source>
</evidence>
<dbReference type="OrthoDB" id="8479154at2"/>
<dbReference type="EMBL" id="AMRK01000006">
    <property type="protein sequence ID" value="EKE70807.1"/>
    <property type="molecule type" value="Genomic_DNA"/>
</dbReference>
<gene>
    <name evidence="9" type="ORF">B30_12427</name>
</gene>
<evidence type="ECO:0000256" key="4">
    <source>
        <dbReference type="ARBA" id="ARBA00022656"/>
    </source>
</evidence>
<feature type="region of interest" description="Disordered" evidence="8">
    <location>
        <begin position="728"/>
        <end position="748"/>
    </location>
</feature>
<dbReference type="GO" id="GO:0090729">
    <property type="term" value="F:toxin activity"/>
    <property type="evidence" value="ECO:0007669"/>
    <property type="project" value="UniProtKB-KW"/>
</dbReference>
<dbReference type="AlphaFoldDB" id="K2J7B9"/>
<dbReference type="Gene3D" id="3.20.20.80">
    <property type="entry name" value="Glycosidases"/>
    <property type="match status" value="1"/>
</dbReference>
<keyword evidence="5" id="KW-0677">Repeat</keyword>
<keyword evidence="6" id="KW-0843">Virulence</keyword>
<dbReference type="SUPFAM" id="SSF51445">
    <property type="entry name" value="(Trans)glycosidases"/>
    <property type="match status" value="1"/>
</dbReference>
<dbReference type="PRINTS" id="PR00313">
    <property type="entry name" value="CABNDNGRPT"/>
</dbReference>
<comment type="subcellular location">
    <subcellularLocation>
        <location evidence="1">Membrane</location>
    </subcellularLocation>
    <subcellularLocation>
        <location evidence="2">Secreted</location>
    </subcellularLocation>
</comment>
<protein>
    <submittedName>
        <fullName evidence="9">Hemolysin-type calcium-binding protein</fullName>
    </submittedName>
</protein>
<dbReference type="GO" id="GO:0016020">
    <property type="term" value="C:membrane"/>
    <property type="evidence" value="ECO:0007669"/>
    <property type="project" value="UniProtKB-SubCell"/>
</dbReference>
<dbReference type="RefSeq" id="WP_009572442.1">
    <property type="nucleotide sequence ID" value="NZ_AMRK01000006.1"/>
</dbReference>
<dbReference type="Gene3D" id="2.150.10.10">
    <property type="entry name" value="Serralysin-like metalloprotease, C-terminal"/>
    <property type="match status" value="4"/>
</dbReference>
<sequence>MSTESITVSLPLGEAVTKDHFGVNFVDAFDHVQHESNTAGLSDFLEDTQNGTEGLNGMGLTSLRWPGGADIERYALNVDANGAVDLVPKEDITGQEQLNIALLKDFLEFCGDNGVSAKIIIPTEWLTDSQYASGADVASGITQVELDAVAAFVTKVIEIAQNTGATIDGFEIGNEYRGVYTAQGYAEVLNALVPVIDGVLGDGADAPDIIAQMSINTKDDGNVSLDDFATQNINGVLENLDAGVADMDAGVADMIDGLASHFYYQDGQQSATDATGEWGHSYDNIDDLVAKFADMAAEWGEDMDLHLSEWGVQHTALSEDARYWGLMQLAPTLEIFSAMMKHGIDSADMWPLLYHTTALANNGGKLRPIGILVDLMNDTLVGKEVLDVTAEGGSSFDIHGFIGGGEGAVFLSSLSESQDQVITINLADMYAIGYGTVTVQIIGVDYAQTDGVYTGGHYNEVDLAAWQDPNTLGTLSSETYSDLTEISITLDAYEVAVITYTAYDVVEEVSVQFNDVTYGTSYKYLEEAATNDYIIGSDLHNWIKTGAGDDYVIGGDANDTLNLGDGNDKADGGDGADYISGGYGADLIVGGLGGDTLLGGHGDDNILGGNGGDKLHGGNDNDALNGGSGADLLEGEAGNDRLVGEDGNDTLIGGDGVDTLYGGVGDDTLSGGTGNDTLIGNGENDILHGDAGDDVLNGGLGYDNLYGGDGDDRLVGDNASDKLWGEDGDDTLYGGSGNDRLDGGVGNDTLDGGAGNDTFVFSGTFQVDHITDFDDNGNDIIDLSNVASITSWSDLNNAHMTESGSNVIIDAGGGNIIYLDSTTLSDLSASDFIF</sequence>
<reference evidence="9 10" key="1">
    <citation type="submission" date="2012-09" db="EMBL/GenBank/DDBJ databases">
        <title>Celeribacter baekdonensis B30 Genome Sequencing.</title>
        <authorList>
            <person name="Wang W."/>
        </authorList>
    </citation>
    <scope>NUCLEOTIDE SEQUENCE [LARGE SCALE GENOMIC DNA]</scope>
    <source>
        <strain evidence="9 10">B30</strain>
    </source>
</reference>
<proteinExistence type="predicted"/>
<dbReference type="InterPro" id="IPR050557">
    <property type="entry name" value="RTX_toxin/Mannuronan_C5-epim"/>
</dbReference>
<comment type="caution">
    <text evidence="9">The sequence shown here is derived from an EMBL/GenBank/DDBJ whole genome shotgun (WGS) entry which is preliminary data.</text>
</comment>
<dbReference type="PANTHER" id="PTHR38340:SF1">
    <property type="entry name" value="S-LAYER PROTEIN"/>
    <property type="match status" value="1"/>
</dbReference>
<dbReference type="PATRIC" id="fig|1208323.3.peg.2572"/>
<keyword evidence="3" id="KW-0964">Secreted</keyword>
<evidence type="ECO:0000256" key="6">
    <source>
        <dbReference type="ARBA" id="ARBA00023026"/>
    </source>
</evidence>
<evidence type="ECO:0000256" key="8">
    <source>
        <dbReference type="SAM" id="MobiDB-lite"/>
    </source>
</evidence>
<dbReference type="Pfam" id="PF00353">
    <property type="entry name" value="HemolysinCabind"/>
    <property type="match status" value="5"/>
</dbReference>
<keyword evidence="10" id="KW-1185">Reference proteome</keyword>
<dbReference type="PROSITE" id="PS00330">
    <property type="entry name" value="HEMOLYSIN_CALCIUM"/>
    <property type="match status" value="2"/>
</dbReference>
<dbReference type="PRINTS" id="PR01488">
    <property type="entry name" value="RTXTOXINA"/>
</dbReference>
<dbReference type="GO" id="GO:0005509">
    <property type="term" value="F:calcium ion binding"/>
    <property type="evidence" value="ECO:0007669"/>
    <property type="project" value="InterPro"/>
</dbReference>
<dbReference type="GO" id="GO:0005576">
    <property type="term" value="C:extracellular region"/>
    <property type="evidence" value="ECO:0007669"/>
    <property type="project" value="UniProtKB-SubCell"/>
</dbReference>
<evidence type="ECO:0000256" key="3">
    <source>
        <dbReference type="ARBA" id="ARBA00022525"/>
    </source>
</evidence>
<evidence type="ECO:0000256" key="5">
    <source>
        <dbReference type="ARBA" id="ARBA00022737"/>
    </source>
</evidence>
<keyword evidence="4" id="KW-0800">Toxin</keyword>